<dbReference type="AlphaFoldDB" id="A0A7I5E5N6"/>
<evidence type="ECO:0000256" key="1">
    <source>
        <dbReference type="ARBA" id="ARBA00007471"/>
    </source>
</evidence>
<feature type="region of interest" description="Disordered" evidence="2">
    <location>
        <begin position="665"/>
        <end position="689"/>
    </location>
</feature>
<organism evidence="4 5">
    <name type="scientific">Haemonchus contortus</name>
    <name type="common">Barber pole worm</name>
    <dbReference type="NCBI Taxonomy" id="6289"/>
    <lineage>
        <taxon>Eukaryota</taxon>
        <taxon>Metazoa</taxon>
        <taxon>Ecdysozoa</taxon>
        <taxon>Nematoda</taxon>
        <taxon>Chromadorea</taxon>
        <taxon>Rhabditida</taxon>
        <taxon>Rhabditina</taxon>
        <taxon>Rhabditomorpha</taxon>
        <taxon>Strongyloidea</taxon>
        <taxon>Trichostrongylidae</taxon>
        <taxon>Haemonchus</taxon>
    </lineage>
</organism>
<dbReference type="GO" id="GO:0005737">
    <property type="term" value="C:cytoplasm"/>
    <property type="evidence" value="ECO:0007669"/>
    <property type="project" value="TreeGrafter"/>
</dbReference>
<dbReference type="WBParaSite" id="HCON_00013580-00001">
    <property type="protein sequence ID" value="HCON_00013580-00001"/>
    <property type="gene ID" value="HCON_00013580"/>
</dbReference>
<dbReference type="Pfam" id="PF12578">
    <property type="entry name" value="3-PAP"/>
    <property type="match status" value="1"/>
</dbReference>
<feature type="domain" description="Myotubularin phosphatase" evidence="3">
    <location>
        <begin position="189"/>
        <end position="552"/>
    </location>
</feature>
<dbReference type="PROSITE" id="PS51339">
    <property type="entry name" value="PPASE_MYOTUBULARIN"/>
    <property type="match status" value="1"/>
</dbReference>
<dbReference type="GO" id="GO:0016020">
    <property type="term" value="C:membrane"/>
    <property type="evidence" value="ECO:0007669"/>
    <property type="project" value="TreeGrafter"/>
</dbReference>
<dbReference type="OMA" id="YLRWIPA"/>
<protein>
    <submittedName>
        <fullName evidence="5">Myotubularin phosphatase domain-containing protein</fullName>
    </submittedName>
</protein>
<evidence type="ECO:0000256" key="2">
    <source>
        <dbReference type="SAM" id="MobiDB-lite"/>
    </source>
</evidence>
<dbReference type="InterPro" id="IPR022587">
    <property type="entry name" value="MTMR12-like_C"/>
</dbReference>
<dbReference type="OrthoDB" id="271628at2759"/>
<dbReference type="Proteomes" id="UP000025227">
    <property type="component" value="Unplaced"/>
</dbReference>
<evidence type="ECO:0000313" key="4">
    <source>
        <dbReference type="Proteomes" id="UP000025227"/>
    </source>
</evidence>
<dbReference type="SUPFAM" id="SSF52799">
    <property type="entry name" value="(Phosphotyrosine protein) phosphatases II"/>
    <property type="match status" value="1"/>
</dbReference>
<dbReference type="PANTHER" id="PTHR10807">
    <property type="entry name" value="MYOTUBULARIN-RELATED"/>
    <property type="match status" value="1"/>
</dbReference>
<accession>A0A7I5E5N6</accession>
<dbReference type="Pfam" id="PF06602">
    <property type="entry name" value="Myotub-related"/>
    <property type="match status" value="2"/>
</dbReference>
<keyword evidence="4" id="KW-1185">Reference proteome</keyword>
<dbReference type="InterPro" id="IPR030564">
    <property type="entry name" value="Myotubularin"/>
</dbReference>
<dbReference type="InterPro" id="IPR010569">
    <property type="entry name" value="Myotubularin-like_Pase_dom"/>
</dbReference>
<proteinExistence type="inferred from homology"/>
<reference evidence="5" key="1">
    <citation type="submission" date="2020-12" db="UniProtKB">
        <authorList>
            <consortium name="WormBaseParasite"/>
        </authorList>
    </citation>
    <scope>IDENTIFICATION</scope>
    <source>
        <strain evidence="5">MHco3</strain>
    </source>
</reference>
<feature type="compositionally biased region" description="Basic and acidic residues" evidence="2">
    <location>
        <begin position="673"/>
        <end position="689"/>
    </location>
</feature>
<dbReference type="InterPro" id="IPR029021">
    <property type="entry name" value="Prot-tyrosine_phosphatase-like"/>
</dbReference>
<name>A0A7I5E5N6_HAECO</name>
<dbReference type="GO" id="GO:0046856">
    <property type="term" value="P:phosphatidylinositol dephosphorylation"/>
    <property type="evidence" value="ECO:0007669"/>
    <property type="project" value="TreeGrafter"/>
</dbReference>
<evidence type="ECO:0000259" key="3">
    <source>
        <dbReference type="PROSITE" id="PS51339"/>
    </source>
</evidence>
<evidence type="ECO:0000313" key="5">
    <source>
        <dbReference type="WBParaSite" id="HCON_00013580-00001"/>
    </source>
</evidence>
<sequence>MSASGTFLSYIGDQTVDEGKPADRPGISSSDVDGSLLKGEIECAFCEQCSFGFPFLENTFGRVVCTNFRLRFEPVAKPENDLSPRFKIFHERWDIPLCSIHSIFFAPVRQNQSLTKKKFLPSTSSLSSLEVVSCIKLHLKDFRVMTIDLRGSQNGVSLLNQILFFARPMKTDNIIQSGADPDWRGRVPFNDAASWDGELKRCGHRTQEDWRICSQFPHGARHFVHSFPMYFVIPAEIVQHDLDRMAQHWQLSRFPIWVWSRSGVSLLRSSNFDVNWESPHLNDKVIKSVARATRSENPPQLISLNPEFTPQKIASSFDRLRRYCSAESYEQFASRDKDWLARISQTGWLQIVSYCLSAAAEAIQSLVDHECSVIIYENNGLDISAVVSSLVQICCDRYYRTLEGLDSLIAKDWIALGHPFAHRLFGISGGTNEGVTAPTFLVFLDCIAQLIRLYPMQFTYTQHALIALWDLSLTGMVPAFSASSITDQIASNITGSPFPLERFFNESYSRLFSNITNIGAAIVEKATGNPLIYEILRPPTSIADLQLWNECYLRWIPAANVTHGGAVMDDLAMKEAILEEFPSAGIVMSRFGLADIDLETVSSAYPYSMADVNQRGYFANRESDSLSISSMSLSVHEDRWKHRASVPVLGGIPETNSSLSYADSYASTSSDYAPRRRNTDFSPKETRID</sequence>
<comment type="similarity">
    <text evidence="1">Belongs to the protein-tyrosine phosphatase family. Non-receptor class myotubularin subfamily.</text>
</comment>
<dbReference type="PANTHER" id="PTHR10807:SF110">
    <property type="entry name" value="FI17948P1"/>
    <property type="match status" value="1"/>
</dbReference>